<evidence type="ECO:0000256" key="3">
    <source>
        <dbReference type="ARBA" id="ARBA00022552"/>
    </source>
</evidence>
<feature type="non-terminal residue" evidence="8">
    <location>
        <position position="1"/>
    </location>
</feature>
<comment type="similarity">
    <text evidence="2 6">Belongs to the C1D family.</text>
</comment>
<dbReference type="GO" id="GO:0010468">
    <property type="term" value="P:regulation of gene expression"/>
    <property type="evidence" value="ECO:0007669"/>
    <property type="project" value="TreeGrafter"/>
</dbReference>
<reference evidence="9" key="1">
    <citation type="journal article" date="2017" name="Genome Biol.">
        <title>Comparative genomics reveals high biological diversity and specific adaptations in the industrially and medically important fungal genus Aspergillus.</title>
        <authorList>
            <person name="de Vries R.P."/>
            <person name="Riley R."/>
            <person name="Wiebenga A."/>
            <person name="Aguilar-Osorio G."/>
            <person name="Amillis S."/>
            <person name="Uchima C.A."/>
            <person name="Anderluh G."/>
            <person name="Asadollahi M."/>
            <person name="Askin M."/>
            <person name="Barry K."/>
            <person name="Battaglia E."/>
            <person name="Bayram O."/>
            <person name="Benocci T."/>
            <person name="Braus-Stromeyer S.A."/>
            <person name="Caldana C."/>
            <person name="Canovas D."/>
            <person name="Cerqueira G.C."/>
            <person name="Chen F."/>
            <person name="Chen W."/>
            <person name="Choi C."/>
            <person name="Clum A."/>
            <person name="Dos Santos R.A."/>
            <person name="Damasio A.R."/>
            <person name="Diallinas G."/>
            <person name="Emri T."/>
            <person name="Fekete E."/>
            <person name="Flipphi M."/>
            <person name="Freyberg S."/>
            <person name="Gallo A."/>
            <person name="Gournas C."/>
            <person name="Habgood R."/>
            <person name="Hainaut M."/>
            <person name="Harispe M.L."/>
            <person name="Henrissat B."/>
            <person name="Hilden K.S."/>
            <person name="Hope R."/>
            <person name="Hossain A."/>
            <person name="Karabika E."/>
            <person name="Karaffa L."/>
            <person name="Karanyi Z."/>
            <person name="Krasevec N."/>
            <person name="Kuo A."/>
            <person name="Kusch H."/>
            <person name="LaButti K."/>
            <person name="Lagendijk E.L."/>
            <person name="Lapidus A."/>
            <person name="Levasseur A."/>
            <person name="Lindquist E."/>
            <person name="Lipzen A."/>
            <person name="Logrieco A.F."/>
            <person name="MacCabe A."/>
            <person name="Maekelae M.R."/>
            <person name="Malavazi I."/>
            <person name="Melin P."/>
            <person name="Meyer V."/>
            <person name="Mielnichuk N."/>
            <person name="Miskei M."/>
            <person name="Molnar A.P."/>
            <person name="Mule G."/>
            <person name="Ngan C.Y."/>
            <person name="Orejas M."/>
            <person name="Orosz E."/>
            <person name="Ouedraogo J.P."/>
            <person name="Overkamp K.M."/>
            <person name="Park H.-S."/>
            <person name="Perrone G."/>
            <person name="Piumi F."/>
            <person name="Punt P.J."/>
            <person name="Ram A.F."/>
            <person name="Ramon A."/>
            <person name="Rauscher S."/>
            <person name="Record E."/>
            <person name="Riano-Pachon D.M."/>
            <person name="Robert V."/>
            <person name="Roehrig J."/>
            <person name="Ruller R."/>
            <person name="Salamov A."/>
            <person name="Salih N.S."/>
            <person name="Samson R.A."/>
            <person name="Sandor E."/>
            <person name="Sanguinetti M."/>
            <person name="Schuetze T."/>
            <person name="Sepcic K."/>
            <person name="Shelest E."/>
            <person name="Sherlock G."/>
            <person name="Sophianopoulou V."/>
            <person name="Squina F.M."/>
            <person name="Sun H."/>
            <person name="Susca A."/>
            <person name="Todd R.B."/>
            <person name="Tsang A."/>
            <person name="Unkles S.E."/>
            <person name="van de Wiele N."/>
            <person name="van Rossen-Uffink D."/>
            <person name="Oliveira J.V."/>
            <person name="Vesth T.C."/>
            <person name="Visser J."/>
            <person name="Yu J.-H."/>
            <person name="Zhou M."/>
            <person name="Andersen M.R."/>
            <person name="Archer D.B."/>
            <person name="Baker S.E."/>
            <person name="Benoit I."/>
            <person name="Brakhage A.A."/>
            <person name="Braus G.H."/>
            <person name="Fischer R."/>
            <person name="Frisvad J.C."/>
            <person name="Goldman G.H."/>
            <person name="Houbraken J."/>
            <person name="Oakley B."/>
            <person name="Pocsi I."/>
            <person name="Scazzocchio C."/>
            <person name="Seiboth B."/>
            <person name="vanKuyk P.A."/>
            <person name="Wortman J."/>
            <person name="Dyer P.S."/>
            <person name="Grigoriev I.V."/>
        </authorList>
    </citation>
    <scope>NUCLEOTIDE SEQUENCE [LARGE SCALE GENOMIC DNA]</scope>
    <source>
        <strain evidence="9">CBS 516.65</strain>
    </source>
</reference>
<name>A0A1L9VJY3_ASPGL</name>
<evidence type="ECO:0000256" key="2">
    <source>
        <dbReference type="ARBA" id="ARBA00009154"/>
    </source>
</evidence>
<feature type="compositionally biased region" description="Basic and acidic residues" evidence="7">
    <location>
        <begin position="197"/>
        <end position="210"/>
    </location>
</feature>
<feature type="compositionally biased region" description="Basic and acidic residues" evidence="7">
    <location>
        <begin position="222"/>
        <end position="236"/>
    </location>
</feature>
<proteinExistence type="inferred from homology"/>
<dbReference type="OrthoDB" id="1421013at2759"/>
<gene>
    <name evidence="8" type="ORF">ASPGLDRAFT_126754</name>
</gene>
<dbReference type="GO" id="GO:0003677">
    <property type="term" value="F:DNA binding"/>
    <property type="evidence" value="ECO:0007669"/>
    <property type="project" value="TreeGrafter"/>
</dbReference>
<evidence type="ECO:0000256" key="5">
    <source>
        <dbReference type="ARBA" id="ARBA00023242"/>
    </source>
</evidence>
<protein>
    <recommendedName>
        <fullName evidence="6">Exosome complex protein</fullName>
    </recommendedName>
</protein>
<dbReference type="Proteomes" id="UP000184300">
    <property type="component" value="Unassembled WGS sequence"/>
</dbReference>
<dbReference type="InterPro" id="IPR007146">
    <property type="entry name" value="Sas10/Utp3/C1D"/>
</dbReference>
<comment type="function">
    <text evidence="6">Required for exosome-dependent processing of pre-rRNA and small nucleolar RNA (snRNA) precursors. Involved in processing of 35S pre-rRNA at the A0, A1 and A2 sites.</text>
</comment>
<evidence type="ECO:0000256" key="7">
    <source>
        <dbReference type="SAM" id="MobiDB-lite"/>
    </source>
</evidence>
<accession>A0A1L9VJY3</accession>
<dbReference type="STRING" id="1160497.A0A1L9VJY3"/>
<sequence length="250" mass="28924">LTITIAEMEAKELFPVLEQLDDDIDDVEEMIQPLLNRSLAETSKNLPVLDKAKFYVMVTYALENVIFSYLNLRGEDPKAHAVWRELTRLRQYFDKIKTAETGPEQRTMTLDKEAANRFIKHGLAGNDRIDLERKEREAKERAVARRKELELLMKSVKSEQSSKNPSGDSRSDANSDPDEDEDGGSDNEETMAQKPVDVPRSEKTEKTGKKNKDKNKRFKQGKKLDREGLRKENTERKQKKKKNRKERDGK</sequence>
<keyword evidence="4 6" id="KW-0694">RNA-binding</keyword>
<dbReference type="GO" id="GO:0005730">
    <property type="term" value="C:nucleolus"/>
    <property type="evidence" value="ECO:0007669"/>
    <property type="project" value="TreeGrafter"/>
</dbReference>
<evidence type="ECO:0000313" key="8">
    <source>
        <dbReference type="EMBL" id="OJJ84205.1"/>
    </source>
</evidence>
<dbReference type="PANTHER" id="PTHR15341:SF3">
    <property type="entry name" value="NUCLEAR NUCLEIC ACID-BINDING PROTEIN C1D"/>
    <property type="match status" value="1"/>
</dbReference>
<evidence type="ECO:0000313" key="9">
    <source>
        <dbReference type="Proteomes" id="UP000184300"/>
    </source>
</evidence>
<dbReference type="Pfam" id="PF04000">
    <property type="entry name" value="Sas10_Utp3"/>
    <property type="match status" value="1"/>
</dbReference>
<dbReference type="GO" id="GO:0000460">
    <property type="term" value="P:maturation of 5.8S rRNA"/>
    <property type="evidence" value="ECO:0007669"/>
    <property type="project" value="TreeGrafter"/>
</dbReference>
<keyword evidence="5 6" id="KW-0539">Nucleus</keyword>
<comment type="subcellular location">
    <subcellularLocation>
        <location evidence="1 6">Nucleus</location>
    </subcellularLocation>
</comment>
<evidence type="ECO:0000256" key="4">
    <source>
        <dbReference type="ARBA" id="ARBA00022884"/>
    </source>
</evidence>
<dbReference type="GO" id="GO:0000178">
    <property type="term" value="C:exosome (RNase complex)"/>
    <property type="evidence" value="ECO:0007669"/>
    <property type="project" value="TreeGrafter"/>
</dbReference>
<dbReference type="EMBL" id="KV878897">
    <property type="protein sequence ID" value="OJJ84205.1"/>
    <property type="molecule type" value="Genomic_DNA"/>
</dbReference>
<feature type="compositionally biased region" description="Basic residues" evidence="7">
    <location>
        <begin position="211"/>
        <end position="221"/>
    </location>
</feature>
<feature type="compositionally biased region" description="Acidic residues" evidence="7">
    <location>
        <begin position="175"/>
        <end position="189"/>
    </location>
</feature>
<dbReference type="VEuPathDB" id="FungiDB:ASPGLDRAFT_126754"/>
<dbReference type="InterPro" id="IPR011082">
    <property type="entry name" value="Exosome-assoc_fac/DNA_repair"/>
</dbReference>
<dbReference type="GO" id="GO:0003723">
    <property type="term" value="F:RNA binding"/>
    <property type="evidence" value="ECO:0007669"/>
    <property type="project" value="UniProtKB-UniRule"/>
</dbReference>
<organism evidence="8 9">
    <name type="scientific">Aspergillus glaucus CBS 516.65</name>
    <dbReference type="NCBI Taxonomy" id="1160497"/>
    <lineage>
        <taxon>Eukaryota</taxon>
        <taxon>Fungi</taxon>
        <taxon>Dikarya</taxon>
        <taxon>Ascomycota</taxon>
        <taxon>Pezizomycotina</taxon>
        <taxon>Eurotiomycetes</taxon>
        <taxon>Eurotiomycetidae</taxon>
        <taxon>Eurotiales</taxon>
        <taxon>Aspergillaceae</taxon>
        <taxon>Aspergillus</taxon>
        <taxon>Aspergillus subgen. Aspergillus</taxon>
    </lineage>
</organism>
<feature type="compositionally biased region" description="Polar residues" evidence="7">
    <location>
        <begin position="158"/>
        <end position="168"/>
    </location>
</feature>
<dbReference type="RefSeq" id="XP_022400903.1">
    <property type="nucleotide sequence ID" value="XM_022540671.1"/>
</dbReference>
<evidence type="ECO:0000256" key="1">
    <source>
        <dbReference type="ARBA" id="ARBA00004123"/>
    </source>
</evidence>
<dbReference type="PANTHER" id="PTHR15341">
    <property type="entry name" value="SUN-COR STEROID HORMONE RECEPTOR CO-REPRESSOR"/>
    <property type="match status" value="1"/>
</dbReference>
<keyword evidence="9" id="KW-1185">Reference proteome</keyword>
<feature type="region of interest" description="Disordered" evidence="7">
    <location>
        <begin position="155"/>
        <end position="250"/>
    </location>
</feature>
<dbReference type="GeneID" id="34456932"/>
<evidence type="ECO:0000256" key="6">
    <source>
        <dbReference type="RuleBase" id="RU368003"/>
    </source>
</evidence>
<dbReference type="AlphaFoldDB" id="A0A1L9VJY3"/>
<keyword evidence="3 6" id="KW-0698">rRNA processing</keyword>